<dbReference type="EMBL" id="BIXY01000004">
    <property type="protein sequence ID" value="GCF06917.1"/>
    <property type="molecule type" value="Genomic_DNA"/>
</dbReference>
<organism evidence="1 2">
    <name type="scientific">Dictyobacter arantiisoli</name>
    <dbReference type="NCBI Taxonomy" id="2014874"/>
    <lineage>
        <taxon>Bacteria</taxon>
        <taxon>Bacillati</taxon>
        <taxon>Chloroflexota</taxon>
        <taxon>Ktedonobacteria</taxon>
        <taxon>Ktedonobacterales</taxon>
        <taxon>Dictyobacteraceae</taxon>
        <taxon>Dictyobacter</taxon>
    </lineage>
</organism>
<keyword evidence="2" id="KW-1185">Reference proteome</keyword>
<dbReference type="RefSeq" id="WP_172631802.1">
    <property type="nucleotide sequence ID" value="NZ_BIXY01000004.1"/>
</dbReference>
<gene>
    <name evidence="1" type="ORF">KDI_04810</name>
</gene>
<proteinExistence type="predicted"/>
<evidence type="ECO:0000313" key="2">
    <source>
        <dbReference type="Proteomes" id="UP000322530"/>
    </source>
</evidence>
<dbReference type="Proteomes" id="UP000322530">
    <property type="component" value="Unassembled WGS sequence"/>
</dbReference>
<protein>
    <submittedName>
        <fullName evidence="1">Uncharacterized protein</fullName>
    </submittedName>
</protein>
<dbReference type="AlphaFoldDB" id="A0A5A5T6D5"/>
<name>A0A5A5T6D5_9CHLR</name>
<accession>A0A5A5T6D5</accession>
<comment type="caution">
    <text evidence="1">The sequence shown here is derived from an EMBL/GenBank/DDBJ whole genome shotgun (WGS) entry which is preliminary data.</text>
</comment>
<evidence type="ECO:0000313" key="1">
    <source>
        <dbReference type="EMBL" id="GCF06917.1"/>
    </source>
</evidence>
<sequence length="104" mass="11712">MTAIERTAYPRFTRAPSVKELRDIYSSNAWGCRVCCKFANEIGGFLLNFDNETGEQAINMNEPTERTLLARTIGRKNFGSPSFRILLANCRPYIDTVVCCDHGS</sequence>
<reference evidence="1 2" key="1">
    <citation type="submission" date="2019-01" db="EMBL/GenBank/DDBJ databases">
        <title>Draft genome sequence of Dictyobacter sp. Uno17.</title>
        <authorList>
            <person name="Wang C.M."/>
            <person name="Zheng Y."/>
            <person name="Sakai Y."/>
            <person name="Abe K."/>
            <person name="Yokota A."/>
            <person name="Yabe S."/>
        </authorList>
    </citation>
    <scope>NUCLEOTIDE SEQUENCE [LARGE SCALE GENOMIC DNA]</scope>
    <source>
        <strain evidence="1 2">Uno17</strain>
    </source>
</reference>